<dbReference type="EMBL" id="BJZV01000015">
    <property type="protein sequence ID" value="GEP11114.1"/>
    <property type="molecule type" value="Genomic_DNA"/>
</dbReference>
<gene>
    <name evidence="1" type="ORF">MGN01_29590</name>
</gene>
<evidence type="ECO:0000313" key="2">
    <source>
        <dbReference type="Proteomes" id="UP000321750"/>
    </source>
</evidence>
<accession>A0A512JMF8</accession>
<reference evidence="1 2" key="1">
    <citation type="submission" date="2019-07" db="EMBL/GenBank/DDBJ databases">
        <title>Whole genome shotgun sequence of Methylobacterium gnaphalii NBRC 107716.</title>
        <authorList>
            <person name="Hosoyama A."/>
            <person name="Uohara A."/>
            <person name="Ohji S."/>
            <person name="Ichikawa N."/>
        </authorList>
    </citation>
    <scope>NUCLEOTIDE SEQUENCE [LARGE SCALE GENOMIC DNA]</scope>
    <source>
        <strain evidence="1 2">NBRC 107716</strain>
    </source>
</reference>
<evidence type="ECO:0000313" key="1">
    <source>
        <dbReference type="EMBL" id="GEP11114.1"/>
    </source>
</evidence>
<proteinExistence type="predicted"/>
<comment type="caution">
    <text evidence="1">The sequence shown here is derived from an EMBL/GenBank/DDBJ whole genome shotgun (WGS) entry which is preliminary data.</text>
</comment>
<dbReference type="Proteomes" id="UP000321750">
    <property type="component" value="Unassembled WGS sequence"/>
</dbReference>
<dbReference type="RefSeq" id="WP_147047534.1">
    <property type="nucleotide sequence ID" value="NZ_BJZV01000015.1"/>
</dbReference>
<organism evidence="1 2">
    <name type="scientific">Methylobacterium gnaphalii</name>
    <dbReference type="NCBI Taxonomy" id="1010610"/>
    <lineage>
        <taxon>Bacteria</taxon>
        <taxon>Pseudomonadati</taxon>
        <taxon>Pseudomonadota</taxon>
        <taxon>Alphaproteobacteria</taxon>
        <taxon>Hyphomicrobiales</taxon>
        <taxon>Methylobacteriaceae</taxon>
        <taxon>Methylobacterium</taxon>
    </lineage>
</organism>
<sequence length="70" mass="7835">MCVTTALTRDRIQALPEEDRSALRAFAQERHEKAPSDGPRAFWASIILACMSDDELERYYAAMNFAAPAS</sequence>
<protein>
    <submittedName>
        <fullName evidence="1">Uncharacterized protein</fullName>
    </submittedName>
</protein>
<keyword evidence="2" id="KW-1185">Reference proteome</keyword>
<name>A0A512JMF8_9HYPH</name>
<dbReference type="AlphaFoldDB" id="A0A512JMF8"/>